<dbReference type="InterPro" id="IPR016181">
    <property type="entry name" value="Acyl_CoA_acyltransferase"/>
</dbReference>
<dbReference type="Gene3D" id="3.40.630.30">
    <property type="match status" value="1"/>
</dbReference>
<keyword evidence="2" id="KW-0012">Acyltransferase</keyword>
<reference evidence="3" key="1">
    <citation type="submission" date="2014-09" db="EMBL/GenBank/DDBJ databases">
        <authorList>
            <person name="Hjerde E."/>
        </authorList>
    </citation>
    <scope>NUCLEOTIDE SEQUENCE [LARGE SCALE GENOMIC DNA]</scope>
    <source>
        <strain evidence="3">06/09/139</strain>
    </source>
</reference>
<dbReference type="OrthoDB" id="6293260at2"/>
<accession>A0A090ILW8</accession>
<dbReference type="PATRIC" id="fig|80852.17.peg.1324"/>
<dbReference type="HOGENOM" id="CLU_128690_0_0_6"/>
<dbReference type="STRING" id="80852.AWOD_I_1290"/>
<dbReference type="PROSITE" id="PS51186">
    <property type="entry name" value="GNAT"/>
    <property type="match status" value="1"/>
</dbReference>
<dbReference type="Proteomes" id="UP000032427">
    <property type="component" value="Chromosome 1"/>
</dbReference>
<dbReference type="AlphaFoldDB" id="A0A090ILW8"/>
<dbReference type="Pfam" id="PF13302">
    <property type="entry name" value="Acetyltransf_3"/>
    <property type="match status" value="1"/>
</dbReference>
<dbReference type="EMBL" id="LN554846">
    <property type="protein sequence ID" value="CED71372.1"/>
    <property type="molecule type" value="Genomic_DNA"/>
</dbReference>
<protein>
    <submittedName>
        <fullName evidence="2">Putative acyltransferase</fullName>
    </submittedName>
</protein>
<evidence type="ECO:0000259" key="1">
    <source>
        <dbReference type="PROSITE" id="PS51186"/>
    </source>
</evidence>
<dbReference type="GeneID" id="28540850"/>
<proteinExistence type="predicted"/>
<dbReference type="InterPro" id="IPR000182">
    <property type="entry name" value="GNAT_dom"/>
</dbReference>
<evidence type="ECO:0000313" key="2">
    <source>
        <dbReference type="EMBL" id="CED71372.1"/>
    </source>
</evidence>
<dbReference type="SUPFAM" id="SSF55729">
    <property type="entry name" value="Acyl-CoA N-acyltransferases (Nat)"/>
    <property type="match status" value="1"/>
</dbReference>
<name>A0A090ILW8_9GAMM</name>
<keyword evidence="2" id="KW-0808">Transferase</keyword>
<evidence type="ECO:0000313" key="3">
    <source>
        <dbReference type="Proteomes" id="UP000032427"/>
    </source>
</evidence>
<feature type="domain" description="N-acetyltransferase" evidence="1">
    <location>
        <begin position="38"/>
        <end position="176"/>
    </location>
</feature>
<keyword evidence="3" id="KW-1185">Reference proteome</keyword>
<dbReference type="PANTHER" id="PTHR43792">
    <property type="entry name" value="GNAT FAMILY, PUTATIVE (AFU_ORTHOLOGUE AFUA_3G00765)-RELATED-RELATED"/>
    <property type="match status" value="1"/>
</dbReference>
<dbReference type="GO" id="GO:0016747">
    <property type="term" value="F:acyltransferase activity, transferring groups other than amino-acyl groups"/>
    <property type="evidence" value="ECO:0007669"/>
    <property type="project" value="InterPro"/>
</dbReference>
<dbReference type="KEGG" id="awd:AWOD_I_1290"/>
<gene>
    <name evidence="2" type="ORF">AWOD_I_1290</name>
</gene>
<dbReference type="InterPro" id="IPR051531">
    <property type="entry name" value="N-acetyltransferase"/>
</dbReference>
<organism evidence="2 3">
    <name type="scientific">Aliivibrio wodanis</name>
    <dbReference type="NCBI Taxonomy" id="80852"/>
    <lineage>
        <taxon>Bacteria</taxon>
        <taxon>Pseudomonadati</taxon>
        <taxon>Pseudomonadota</taxon>
        <taxon>Gammaproteobacteria</taxon>
        <taxon>Vibrionales</taxon>
        <taxon>Vibrionaceae</taxon>
        <taxon>Aliivibrio</taxon>
    </lineage>
</organism>
<sequence>MINKSKLKSIAFTTMRLEVENVDSYLASGLLKSQLLSEIVSLLSPSVVESLPPYFHAINTESDAEIWLLKMVSESHLFSVKRKGFDPIIGFVFLYESDNATAHLGYLLAEPSWHQGYGSELLFGLLKSCRDNQLVEKLIGGVDIGNVVSAKLLEKVGFVATQESGNGVIFYECVLS</sequence>